<feature type="domain" description="Helicase C-terminal" evidence="15">
    <location>
        <begin position="346"/>
        <end position="497"/>
    </location>
</feature>
<dbReference type="InterPro" id="IPR011545">
    <property type="entry name" value="DEAD/DEAH_box_helicase_dom"/>
</dbReference>
<evidence type="ECO:0000256" key="10">
    <source>
        <dbReference type="ARBA" id="ARBA00034617"/>
    </source>
</evidence>
<evidence type="ECO:0000256" key="11">
    <source>
        <dbReference type="RuleBase" id="RU364117"/>
    </source>
</evidence>
<dbReference type="HOGENOM" id="CLU_001103_12_5_1"/>
<dbReference type="GO" id="GO:0046872">
    <property type="term" value="F:metal ion binding"/>
    <property type="evidence" value="ECO:0007669"/>
    <property type="project" value="UniProtKB-KW"/>
</dbReference>
<dbReference type="Gene3D" id="1.10.10.10">
    <property type="entry name" value="Winged helix-like DNA-binding domain superfamily/Winged helix DNA-binding domain"/>
    <property type="match status" value="1"/>
</dbReference>
<evidence type="ECO:0000256" key="2">
    <source>
        <dbReference type="ARBA" id="ARBA00022723"/>
    </source>
</evidence>
<keyword evidence="6 11" id="KW-0067">ATP-binding</keyword>
<reference evidence="17" key="2">
    <citation type="submission" date="2015-01" db="EMBL/GenBank/DDBJ databases">
        <title>Evolutionary Origins and Diversification of the Mycorrhizal Mutualists.</title>
        <authorList>
            <consortium name="DOE Joint Genome Institute"/>
            <consortium name="Mycorrhizal Genomics Consortium"/>
            <person name="Kohler A."/>
            <person name="Kuo A."/>
            <person name="Nagy L.G."/>
            <person name="Floudas D."/>
            <person name="Copeland A."/>
            <person name="Barry K.W."/>
            <person name="Cichocki N."/>
            <person name="Veneault-Fourrey C."/>
            <person name="LaButti K."/>
            <person name="Lindquist E.A."/>
            <person name="Lipzen A."/>
            <person name="Lundell T."/>
            <person name="Morin E."/>
            <person name="Murat C."/>
            <person name="Riley R."/>
            <person name="Ohm R."/>
            <person name="Sun H."/>
            <person name="Tunlid A."/>
            <person name="Henrissat B."/>
            <person name="Grigoriev I.V."/>
            <person name="Hibbett D.S."/>
            <person name="Martin F."/>
        </authorList>
    </citation>
    <scope>NUCLEOTIDE SEQUENCE [LARGE SCALE GENOMIC DNA]</scope>
    <source>
        <strain evidence="17">MAFF 305830</strain>
    </source>
</reference>
<dbReference type="SMART" id="SM00490">
    <property type="entry name" value="HELICc"/>
    <property type="match status" value="1"/>
</dbReference>
<evidence type="ECO:0000256" key="7">
    <source>
        <dbReference type="ARBA" id="ARBA00023125"/>
    </source>
</evidence>
<dbReference type="PANTHER" id="PTHR13710">
    <property type="entry name" value="DNA HELICASE RECQ FAMILY MEMBER"/>
    <property type="match status" value="1"/>
</dbReference>
<keyword evidence="17" id="KW-1185">Reference proteome</keyword>
<feature type="coiled-coil region" evidence="12">
    <location>
        <begin position="21"/>
        <end position="48"/>
    </location>
</feature>
<evidence type="ECO:0000256" key="4">
    <source>
        <dbReference type="ARBA" id="ARBA00022801"/>
    </source>
</evidence>
<dbReference type="GO" id="GO:0009378">
    <property type="term" value="F:four-way junction helicase activity"/>
    <property type="evidence" value="ECO:0007669"/>
    <property type="project" value="TreeGrafter"/>
</dbReference>
<sequence length="864" mass="95114">MDLNQRQRALNAEIVSVDNDILKLQELKRTLNTELRDVTRELEDLAQRRVIGATTADLHGISRLPKGKTGKGLESNPMRRGEAATVDYFAQFDWSGELKRRMKRVFGFDQFRLCQEGICNASMDGRDCVAVMPTGGGKSLTYQLPALLCSGTTLVISPLIALITDQILHLHEAGIEACMLTGSASKEEQRTILQRLVQNPKANGRISAMDEEGKEIKLVYVTPEKIAKSKTFLSTLQKMANNGTFARIVIDEAHCVSQLGHDFRPDYQKLSILRQLFPHVPILALSATCPPNVLKDLLKILKMDAIVDGKSASAKGTVYFSSPLYRKNLHYKVLPKPASAPAVIQSIVDYIVANHKGHTGIVYCLSKKDAETVATGIQQVSGDQIRTGVYHADIGDGEKERLHKKWRSGEVKVVCATIAFGLGIDKGDVRFVIHHSMSKSLDGFYQESGRAGRDGKDSDCVLFFRGQDVTRLAALVCGEREGKSKLYNMLRFAQNLHECRKIQFAKYFSASSSLSLSAWSTEGSETLSNCEHCDNCTRKPDTIETKDVTLYSWRILKIINTISEEGGRATLGMLADLVRGAGGGVFDGGTGRGKGKGKAKEKKSLDLDQICGGKVEMTKDDVESLLITLLLQDYLKEEYSSTAYTINVYLVAGTQSLRLTRLSEEDVIGGNGHRIHGSFVKKEKGRKSTGTAKAKKTTNAGDFVPPVRKSRVSGSVSKDNEIDSDVSEPSGHGNWPVNNLSRGSREAMQTHAERMPRHRGSAEMPKRKRMDTSEEEGEGVDGDNDLADFIVDDDDDFEVPRDMQGQRDVPESDDDDDSWAFSFTGEANAAPRTGAIRSSKPAPKRQRTSDVQHVDSSDIIELSD</sequence>
<gene>
    <name evidence="16" type="ORF">M408DRAFT_13858</name>
</gene>
<dbReference type="InterPro" id="IPR032284">
    <property type="entry name" value="RecQ_Zn-bd"/>
</dbReference>
<feature type="region of interest" description="Disordered" evidence="13">
    <location>
        <begin position="679"/>
        <end position="864"/>
    </location>
</feature>
<dbReference type="GO" id="GO:0000724">
    <property type="term" value="P:double-strand break repair via homologous recombination"/>
    <property type="evidence" value="ECO:0007669"/>
    <property type="project" value="TreeGrafter"/>
</dbReference>
<evidence type="ECO:0000256" key="9">
    <source>
        <dbReference type="ARBA" id="ARBA00023242"/>
    </source>
</evidence>
<protein>
    <recommendedName>
        <fullName evidence="11">ATP-dependent DNA helicase</fullName>
        <ecNumber evidence="11">5.6.2.4</ecNumber>
    </recommendedName>
</protein>
<dbReference type="InterPro" id="IPR036388">
    <property type="entry name" value="WH-like_DNA-bd_sf"/>
</dbReference>
<dbReference type="PANTHER" id="PTHR13710:SF105">
    <property type="entry name" value="ATP-DEPENDENT DNA HELICASE Q1"/>
    <property type="match status" value="1"/>
</dbReference>
<keyword evidence="7" id="KW-0238">DNA-binding</keyword>
<dbReference type="InterPro" id="IPR014001">
    <property type="entry name" value="Helicase_ATP-bd"/>
</dbReference>
<evidence type="ECO:0000256" key="12">
    <source>
        <dbReference type="SAM" id="Coils"/>
    </source>
</evidence>
<dbReference type="InterPro" id="IPR004589">
    <property type="entry name" value="DNA_helicase_ATP-dep_RecQ"/>
</dbReference>
<evidence type="ECO:0000256" key="1">
    <source>
        <dbReference type="ARBA" id="ARBA00005446"/>
    </source>
</evidence>
<dbReference type="PROSITE" id="PS00690">
    <property type="entry name" value="DEAH_ATP_HELICASE"/>
    <property type="match status" value="1"/>
</dbReference>
<dbReference type="OrthoDB" id="10261556at2759"/>
<dbReference type="InterPro" id="IPR001650">
    <property type="entry name" value="Helicase_C-like"/>
</dbReference>
<feature type="compositionally biased region" description="Low complexity" evidence="13">
    <location>
        <begin position="688"/>
        <end position="717"/>
    </location>
</feature>
<organism evidence="16 17">
    <name type="scientific">Serendipita vermifera MAFF 305830</name>
    <dbReference type="NCBI Taxonomy" id="933852"/>
    <lineage>
        <taxon>Eukaryota</taxon>
        <taxon>Fungi</taxon>
        <taxon>Dikarya</taxon>
        <taxon>Basidiomycota</taxon>
        <taxon>Agaricomycotina</taxon>
        <taxon>Agaricomycetes</taxon>
        <taxon>Sebacinales</taxon>
        <taxon>Serendipitaceae</taxon>
        <taxon>Serendipita</taxon>
    </lineage>
</organism>
<keyword evidence="5 11" id="KW-0347">Helicase</keyword>
<dbReference type="GO" id="GO:0005634">
    <property type="term" value="C:nucleus"/>
    <property type="evidence" value="ECO:0007669"/>
    <property type="project" value="UniProtKB-SubCell"/>
</dbReference>
<dbReference type="EC" id="5.6.2.4" evidence="11"/>
<evidence type="ECO:0000259" key="15">
    <source>
        <dbReference type="PROSITE" id="PS51194"/>
    </source>
</evidence>
<evidence type="ECO:0000313" key="16">
    <source>
        <dbReference type="EMBL" id="KIM34314.1"/>
    </source>
</evidence>
<keyword evidence="9 11" id="KW-0539">Nucleus</keyword>
<comment type="catalytic activity">
    <reaction evidence="10 11">
        <text>Couples ATP hydrolysis with the unwinding of duplex DNA by translocating in the 3'-5' direction.</text>
        <dbReference type="EC" id="5.6.2.4"/>
    </reaction>
</comment>
<feature type="compositionally biased region" description="Basic and acidic residues" evidence="13">
    <location>
        <begin position="751"/>
        <end position="765"/>
    </location>
</feature>
<dbReference type="GO" id="GO:0005524">
    <property type="term" value="F:ATP binding"/>
    <property type="evidence" value="ECO:0007669"/>
    <property type="project" value="UniProtKB-KW"/>
</dbReference>
<feature type="compositionally biased region" description="Acidic residues" evidence="13">
    <location>
        <begin position="773"/>
        <end position="797"/>
    </location>
</feature>
<dbReference type="Gene3D" id="3.40.50.300">
    <property type="entry name" value="P-loop containing nucleotide triphosphate hydrolases"/>
    <property type="match status" value="2"/>
</dbReference>
<reference evidence="16 17" key="1">
    <citation type="submission" date="2014-04" db="EMBL/GenBank/DDBJ databases">
        <authorList>
            <consortium name="DOE Joint Genome Institute"/>
            <person name="Kuo A."/>
            <person name="Zuccaro A."/>
            <person name="Kohler A."/>
            <person name="Nagy L.G."/>
            <person name="Floudas D."/>
            <person name="Copeland A."/>
            <person name="Barry K.W."/>
            <person name="Cichocki N."/>
            <person name="Veneault-Fourrey C."/>
            <person name="LaButti K."/>
            <person name="Lindquist E.A."/>
            <person name="Lipzen A."/>
            <person name="Lundell T."/>
            <person name="Morin E."/>
            <person name="Murat C."/>
            <person name="Sun H."/>
            <person name="Tunlid A."/>
            <person name="Henrissat B."/>
            <person name="Grigoriev I.V."/>
            <person name="Hibbett D.S."/>
            <person name="Martin F."/>
            <person name="Nordberg H.P."/>
            <person name="Cantor M.N."/>
            <person name="Hua S.X."/>
        </authorList>
    </citation>
    <scope>NUCLEOTIDE SEQUENCE [LARGE SCALE GENOMIC DNA]</scope>
    <source>
        <strain evidence="16 17">MAFF 305830</strain>
    </source>
</reference>
<comment type="subcellular location">
    <subcellularLocation>
        <location evidence="11">Nucleus</location>
    </subcellularLocation>
</comment>
<keyword evidence="2" id="KW-0479">Metal-binding</keyword>
<dbReference type="GO" id="GO:0043138">
    <property type="term" value="F:3'-5' DNA helicase activity"/>
    <property type="evidence" value="ECO:0007669"/>
    <property type="project" value="UniProtKB-EC"/>
</dbReference>
<proteinExistence type="inferred from homology"/>
<dbReference type="CDD" id="cd18794">
    <property type="entry name" value="SF2_C_RecQ"/>
    <property type="match status" value="1"/>
</dbReference>
<dbReference type="NCBIfam" id="TIGR00614">
    <property type="entry name" value="recQ_fam"/>
    <property type="match status" value="1"/>
</dbReference>
<evidence type="ECO:0000313" key="17">
    <source>
        <dbReference type="Proteomes" id="UP000054097"/>
    </source>
</evidence>
<comment type="catalytic activity">
    <reaction evidence="11">
        <text>ATP + H2O = ADP + phosphate + H(+)</text>
        <dbReference type="Rhea" id="RHEA:13065"/>
        <dbReference type="ChEBI" id="CHEBI:15377"/>
        <dbReference type="ChEBI" id="CHEBI:15378"/>
        <dbReference type="ChEBI" id="CHEBI:30616"/>
        <dbReference type="ChEBI" id="CHEBI:43474"/>
        <dbReference type="ChEBI" id="CHEBI:456216"/>
    </reaction>
</comment>
<dbReference type="InterPro" id="IPR027417">
    <property type="entry name" value="P-loop_NTPase"/>
</dbReference>
<dbReference type="Pfam" id="PF16124">
    <property type="entry name" value="RecQ_Zn_bind"/>
    <property type="match status" value="1"/>
</dbReference>
<name>A0A0C3BQD8_SERVB</name>
<comment type="similarity">
    <text evidence="1 11">Belongs to the helicase family. RecQ subfamily.</text>
</comment>
<feature type="domain" description="Helicase ATP-binding" evidence="14">
    <location>
        <begin position="119"/>
        <end position="307"/>
    </location>
</feature>
<keyword evidence="3 11" id="KW-0547">Nucleotide-binding</keyword>
<keyword evidence="4 11" id="KW-0378">Hydrolase</keyword>
<dbReference type="PROSITE" id="PS51194">
    <property type="entry name" value="HELICASE_CTER"/>
    <property type="match status" value="1"/>
</dbReference>
<dbReference type="SMART" id="SM00487">
    <property type="entry name" value="DEXDc"/>
    <property type="match status" value="1"/>
</dbReference>
<dbReference type="FunFam" id="3.40.50.300:FF:001544">
    <property type="entry name" value="ATP-dependent DNA helicase"/>
    <property type="match status" value="1"/>
</dbReference>
<dbReference type="Proteomes" id="UP000054097">
    <property type="component" value="Unassembled WGS sequence"/>
</dbReference>
<evidence type="ECO:0000256" key="5">
    <source>
        <dbReference type="ARBA" id="ARBA00022806"/>
    </source>
</evidence>
<dbReference type="Pfam" id="PF00270">
    <property type="entry name" value="DEAD"/>
    <property type="match status" value="1"/>
</dbReference>
<keyword evidence="12" id="KW-0175">Coiled coil</keyword>
<feature type="compositionally biased region" description="Basic and acidic residues" evidence="13">
    <location>
        <begin position="847"/>
        <end position="856"/>
    </location>
</feature>
<dbReference type="Pfam" id="PF00271">
    <property type="entry name" value="Helicase_C"/>
    <property type="match status" value="1"/>
</dbReference>
<dbReference type="InterPro" id="IPR002464">
    <property type="entry name" value="DNA/RNA_helicase_DEAH_CS"/>
</dbReference>
<dbReference type="GO" id="GO:0005737">
    <property type="term" value="C:cytoplasm"/>
    <property type="evidence" value="ECO:0007669"/>
    <property type="project" value="TreeGrafter"/>
</dbReference>
<dbReference type="AlphaFoldDB" id="A0A0C3BQD8"/>
<dbReference type="STRING" id="933852.A0A0C3BQD8"/>
<feature type="compositionally biased region" description="Basic and acidic residues" evidence="13">
    <location>
        <begin position="798"/>
        <end position="810"/>
    </location>
</feature>
<evidence type="ECO:0000259" key="14">
    <source>
        <dbReference type="PROSITE" id="PS51192"/>
    </source>
</evidence>
<evidence type="ECO:0000256" key="13">
    <source>
        <dbReference type="SAM" id="MobiDB-lite"/>
    </source>
</evidence>
<keyword evidence="8" id="KW-0413">Isomerase</keyword>
<dbReference type="PROSITE" id="PS51192">
    <property type="entry name" value="HELICASE_ATP_BIND_1"/>
    <property type="match status" value="1"/>
</dbReference>
<dbReference type="SUPFAM" id="SSF52540">
    <property type="entry name" value="P-loop containing nucleoside triphosphate hydrolases"/>
    <property type="match status" value="1"/>
</dbReference>
<evidence type="ECO:0000256" key="3">
    <source>
        <dbReference type="ARBA" id="ARBA00022741"/>
    </source>
</evidence>
<dbReference type="GO" id="GO:0016887">
    <property type="term" value="F:ATP hydrolysis activity"/>
    <property type="evidence" value="ECO:0007669"/>
    <property type="project" value="RHEA"/>
</dbReference>
<accession>A0A0C3BQD8</accession>
<evidence type="ECO:0000256" key="8">
    <source>
        <dbReference type="ARBA" id="ARBA00023235"/>
    </source>
</evidence>
<dbReference type="EMBL" id="KN824277">
    <property type="protein sequence ID" value="KIM34314.1"/>
    <property type="molecule type" value="Genomic_DNA"/>
</dbReference>
<evidence type="ECO:0000256" key="6">
    <source>
        <dbReference type="ARBA" id="ARBA00022840"/>
    </source>
</evidence>
<dbReference type="GO" id="GO:0005694">
    <property type="term" value="C:chromosome"/>
    <property type="evidence" value="ECO:0007669"/>
    <property type="project" value="TreeGrafter"/>
</dbReference>
<dbReference type="GO" id="GO:0003677">
    <property type="term" value="F:DNA binding"/>
    <property type="evidence" value="ECO:0007669"/>
    <property type="project" value="UniProtKB-KW"/>
</dbReference>